<dbReference type="InterPro" id="IPR047114">
    <property type="entry name" value="YciF"/>
</dbReference>
<gene>
    <name evidence="1" type="ORF">SAMN04487995_0038</name>
</gene>
<dbReference type="SUPFAM" id="SSF47240">
    <property type="entry name" value="Ferritin-like"/>
    <property type="match status" value="1"/>
</dbReference>
<evidence type="ECO:0000313" key="1">
    <source>
        <dbReference type="EMBL" id="SEI37083.1"/>
    </source>
</evidence>
<keyword evidence="2" id="KW-1185">Reference proteome</keyword>
<dbReference type="AlphaFoldDB" id="A0A1H6PZM5"/>
<reference evidence="1 2" key="1">
    <citation type="submission" date="2016-10" db="EMBL/GenBank/DDBJ databases">
        <authorList>
            <person name="de Groot N.N."/>
        </authorList>
    </citation>
    <scope>NUCLEOTIDE SEQUENCE [LARGE SCALE GENOMIC DNA]</scope>
    <source>
        <strain evidence="1 2">DSM 19938</strain>
    </source>
</reference>
<proteinExistence type="predicted"/>
<organism evidence="1 2">
    <name type="scientific">Dyadobacter koreensis</name>
    <dbReference type="NCBI Taxonomy" id="408657"/>
    <lineage>
        <taxon>Bacteria</taxon>
        <taxon>Pseudomonadati</taxon>
        <taxon>Bacteroidota</taxon>
        <taxon>Cytophagia</taxon>
        <taxon>Cytophagales</taxon>
        <taxon>Spirosomataceae</taxon>
        <taxon>Dyadobacter</taxon>
    </lineage>
</organism>
<dbReference type="PANTHER" id="PTHR30565">
    <property type="entry name" value="PROTEIN YCIF"/>
    <property type="match status" value="1"/>
</dbReference>
<evidence type="ECO:0000313" key="2">
    <source>
        <dbReference type="Proteomes" id="UP000199532"/>
    </source>
</evidence>
<dbReference type="InterPro" id="IPR010287">
    <property type="entry name" value="DUF892_YciF-like"/>
</dbReference>
<name>A0A1H6PZM5_9BACT</name>
<dbReference type="Proteomes" id="UP000199532">
    <property type="component" value="Unassembled WGS sequence"/>
</dbReference>
<accession>A0A1H6PZM5</accession>
<dbReference type="OrthoDB" id="9795056at2"/>
<dbReference type="InterPro" id="IPR009078">
    <property type="entry name" value="Ferritin-like_SF"/>
</dbReference>
<dbReference type="Pfam" id="PF05974">
    <property type="entry name" value="DUF892"/>
    <property type="match status" value="1"/>
</dbReference>
<sequence>MNTDSSKSEFNLDYELSDHPDNFHHFLNGIQNAYWAENIQLKTFPRWALLAHSQELRKSVLDYILMTAGHVQHIENIFEILAQKTRGKIDTVLKDVMQKSEQNAENRVIMSTTADSVIIKGLCEIALYQIEIYEKLNAMAKAFNHQKISELIEKTLKEEHEFFRYFQKLRERITK</sequence>
<dbReference type="EMBL" id="FNXY01000001">
    <property type="protein sequence ID" value="SEI37083.1"/>
    <property type="molecule type" value="Genomic_DNA"/>
</dbReference>
<protein>
    <submittedName>
        <fullName evidence="1">Ferritin-like metal-binding protein YciE</fullName>
    </submittedName>
</protein>
<dbReference type="PANTHER" id="PTHR30565:SF9">
    <property type="entry name" value="PROTEIN YCIF"/>
    <property type="match status" value="1"/>
</dbReference>
<dbReference type="InterPro" id="IPR012347">
    <property type="entry name" value="Ferritin-like"/>
</dbReference>
<dbReference type="RefSeq" id="WP_090330517.1">
    <property type="nucleotide sequence ID" value="NZ_FNXY01000001.1"/>
</dbReference>
<dbReference type="STRING" id="408657.SAMN04487995_0038"/>
<dbReference type="Gene3D" id="1.20.1260.10">
    <property type="match status" value="1"/>
</dbReference>